<reference evidence="1" key="2">
    <citation type="journal article" date="2015" name="Fish Shellfish Immunol.">
        <title>Early steps in the European eel (Anguilla anguilla)-Vibrio vulnificus interaction in the gills: Role of the RtxA13 toxin.</title>
        <authorList>
            <person name="Callol A."/>
            <person name="Pajuelo D."/>
            <person name="Ebbesson L."/>
            <person name="Teles M."/>
            <person name="MacKenzie S."/>
            <person name="Amaro C."/>
        </authorList>
    </citation>
    <scope>NUCLEOTIDE SEQUENCE</scope>
</reference>
<dbReference type="AlphaFoldDB" id="A0A0E9PRT1"/>
<protein>
    <submittedName>
        <fullName evidence="1">Uncharacterized protein</fullName>
    </submittedName>
</protein>
<name>A0A0E9PRT1_ANGAN</name>
<accession>A0A0E9PRT1</accession>
<dbReference type="EMBL" id="GBXM01101266">
    <property type="protein sequence ID" value="JAH07311.1"/>
    <property type="molecule type" value="Transcribed_RNA"/>
</dbReference>
<proteinExistence type="predicted"/>
<organism evidence="1">
    <name type="scientific">Anguilla anguilla</name>
    <name type="common">European freshwater eel</name>
    <name type="synonym">Muraena anguilla</name>
    <dbReference type="NCBI Taxonomy" id="7936"/>
    <lineage>
        <taxon>Eukaryota</taxon>
        <taxon>Metazoa</taxon>
        <taxon>Chordata</taxon>
        <taxon>Craniata</taxon>
        <taxon>Vertebrata</taxon>
        <taxon>Euteleostomi</taxon>
        <taxon>Actinopterygii</taxon>
        <taxon>Neopterygii</taxon>
        <taxon>Teleostei</taxon>
        <taxon>Anguilliformes</taxon>
        <taxon>Anguillidae</taxon>
        <taxon>Anguilla</taxon>
    </lineage>
</organism>
<reference evidence="1" key="1">
    <citation type="submission" date="2014-11" db="EMBL/GenBank/DDBJ databases">
        <authorList>
            <person name="Amaro Gonzalez C."/>
        </authorList>
    </citation>
    <scope>NUCLEOTIDE SEQUENCE</scope>
</reference>
<evidence type="ECO:0000313" key="1">
    <source>
        <dbReference type="EMBL" id="JAH07311.1"/>
    </source>
</evidence>
<sequence length="22" mass="2732">MIKTVSIRESNKLRCLRIWKKE</sequence>